<accession>A0ABM0K3W3</accession>
<evidence type="ECO:0000256" key="3">
    <source>
        <dbReference type="ARBA" id="ARBA00022989"/>
    </source>
</evidence>
<evidence type="ECO:0000256" key="6">
    <source>
        <dbReference type="ARBA" id="ARBA00023170"/>
    </source>
</evidence>
<protein>
    <submittedName>
        <fullName evidence="12">Uncharacterized protein LOC101860363</fullName>
    </submittedName>
</protein>
<feature type="domain" description="G-protein coupled receptors family 1 profile" evidence="10">
    <location>
        <begin position="56"/>
        <end position="333"/>
    </location>
</feature>
<feature type="transmembrane region" description="Helical" evidence="9">
    <location>
        <begin position="159"/>
        <end position="182"/>
    </location>
</feature>
<evidence type="ECO:0000256" key="2">
    <source>
        <dbReference type="ARBA" id="ARBA00022692"/>
    </source>
</evidence>
<gene>
    <name evidence="12" type="primary">LOC101860363</name>
</gene>
<comment type="subcellular location">
    <subcellularLocation>
        <location evidence="1">Membrane</location>
        <topology evidence="1">Multi-pass membrane protein</topology>
    </subcellularLocation>
</comment>
<keyword evidence="7 8" id="KW-0807">Transducer</keyword>
<organism evidence="11 12">
    <name type="scientific">Aplysia californica</name>
    <name type="common">California sea hare</name>
    <dbReference type="NCBI Taxonomy" id="6500"/>
    <lineage>
        <taxon>Eukaryota</taxon>
        <taxon>Metazoa</taxon>
        <taxon>Spiralia</taxon>
        <taxon>Lophotrochozoa</taxon>
        <taxon>Mollusca</taxon>
        <taxon>Gastropoda</taxon>
        <taxon>Heterobranchia</taxon>
        <taxon>Euthyneura</taxon>
        <taxon>Tectipleura</taxon>
        <taxon>Aplysiida</taxon>
        <taxon>Aplysioidea</taxon>
        <taxon>Aplysiidae</taxon>
        <taxon>Aplysia</taxon>
    </lineage>
</organism>
<evidence type="ECO:0000256" key="4">
    <source>
        <dbReference type="ARBA" id="ARBA00023040"/>
    </source>
</evidence>
<keyword evidence="5 9" id="KW-0472">Membrane</keyword>
<evidence type="ECO:0000256" key="5">
    <source>
        <dbReference type="ARBA" id="ARBA00023136"/>
    </source>
</evidence>
<dbReference type="InterPro" id="IPR000276">
    <property type="entry name" value="GPCR_Rhodpsn"/>
</dbReference>
<dbReference type="PROSITE" id="PS00237">
    <property type="entry name" value="G_PROTEIN_RECEP_F1_1"/>
    <property type="match status" value="1"/>
</dbReference>
<dbReference type="GeneID" id="101860363"/>
<keyword evidence="11" id="KW-1185">Reference proteome</keyword>
<dbReference type="SUPFAM" id="SSF81321">
    <property type="entry name" value="Family A G protein-coupled receptor-like"/>
    <property type="match status" value="1"/>
</dbReference>
<keyword evidence="4 8" id="KW-0297">G-protein coupled receptor</keyword>
<keyword evidence="3 9" id="KW-1133">Transmembrane helix</keyword>
<feature type="transmembrane region" description="Helical" evidence="9">
    <location>
        <begin position="270"/>
        <end position="293"/>
    </location>
</feature>
<feature type="transmembrane region" description="Helical" evidence="9">
    <location>
        <begin position="215"/>
        <end position="239"/>
    </location>
</feature>
<sequence length="362" mass="40698">MSSTSEALIRTKGILVTPASVFVPSETFISTATTKIIENVFDLGLSFIVSIIGIVSNTLVIAVFCKQGFKDSVSISMTTIAVWDLIKSLGGAMQRIVGPMELISPPKAQSWRIISQVVFSYSLSFSTYVTSALAAYVAVERCLCVCFPLHVKWLLTRKISAFMCIAISLVVFGGFSVMFGIYDIVYVWNPRYNASVAIYKYNTFALANKGPLFQYYNLIGVICPCLSFAVITFCTGVITQRLRQASSFRNKNELDGGAEKQQLSSRDRQVVKMLLVIIAIYIISLFPRIIIYFVKIFVYEFYFLRKYHNFIQVSSYLCFFFDLVNGSINLFVFLEMSSSFRATFLQMTSACQPKARSHKTCK</sequence>
<reference evidence="12" key="1">
    <citation type="submission" date="2025-08" db="UniProtKB">
        <authorList>
            <consortium name="RefSeq"/>
        </authorList>
    </citation>
    <scope>IDENTIFICATION</scope>
</reference>
<name>A0ABM0K3W3_APLCA</name>
<comment type="similarity">
    <text evidence="8">Belongs to the G-protein coupled receptor 1 family.</text>
</comment>
<dbReference type="Proteomes" id="UP000694888">
    <property type="component" value="Unplaced"/>
</dbReference>
<dbReference type="PROSITE" id="PS50262">
    <property type="entry name" value="G_PROTEIN_RECEP_F1_2"/>
    <property type="match status" value="1"/>
</dbReference>
<feature type="transmembrane region" description="Helical" evidence="9">
    <location>
        <begin position="113"/>
        <end position="139"/>
    </location>
</feature>
<evidence type="ECO:0000259" key="10">
    <source>
        <dbReference type="PROSITE" id="PS50262"/>
    </source>
</evidence>
<dbReference type="RefSeq" id="XP_005108163.1">
    <property type="nucleotide sequence ID" value="XM_005108106.1"/>
</dbReference>
<dbReference type="PRINTS" id="PR00237">
    <property type="entry name" value="GPCRRHODOPSN"/>
</dbReference>
<dbReference type="InterPro" id="IPR017452">
    <property type="entry name" value="GPCR_Rhodpsn_7TM"/>
</dbReference>
<evidence type="ECO:0000313" key="11">
    <source>
        <dbReference type="Proteomes" id="UP000694888"/>
    </source>
</evidence>
<keyword evidence="6 8" id="KW-0675">Receptor</keyword>
<evidence type="ECO:0000256" key="1">
    <source>
        <dbReference type="ARBA" id="ARBA00004141"/>
    </source>
</evidence>
<evidence type="ECO:0000313" key="12">
    <source>
        <dbReference type="RefSeq" id="XP_005108163.1"/>
    </source>
</evidence>
<feature type="transmembrane region" description="Helical" evidence="9">
    <location>
        <begin position="43"/>
        <end position="65"/>
    </location>
</feature>
<evidence type="ECO:0000256" key="9">
    <source>
        <dbReference type="SAM" id="Phobius"/>
    </source>
</evidence>
<dbReference type="PANTHER" id="PTHR24243:SF208">
    <property type="entry name" value="PYROKININ-1 RECEPTOR"/>
    <property type="match status" value="1"/>
</dbReference>
<feature type="transmembrane region" description="Helical" evidence="9">
    <location>
        <begin position="313"/>
        <end position="334"/>
    </location>
</feature>
<dbReference type="PANTHER" id="PTHR24243">
    <property type="entry name" value="G-PROTEIN COUPLED RECEPTOR"/>
    <property type="match status" value="1"/>
</dbReference>
<proteinExistence type="inferred from homology"/>
<dbReference type="Pfam" id="PF10324">
    <property type="entry name" value="7TM_GPCR_Srw"/>
    <property type="match status" value="1"/>
</dbReference>
<dbReference type="Gene3D" id="1.20.1070.10">
    <property type="entry name" value="Rhodopsin 7-helix transmembrane proteins"/>
    <property type="match status" value="1"/>
</dbReference>
<keyword evidence="2 8" id="KW-0812">Transmembrane</keyword>
<evidence type="ECO:0000256" key="8">
    <source>
        <dbReference type="RuleBase" id="RU000688"/>
    </source>
</evidence>
<dbReference type="InterPro" id="IPR019427">
    <property type="entry name" value="7TM_GPCR_serpentine_rcpt_Srw"/>
</dbReference>
<evidence type="ECO:0000256" key="7">
    <source>
        <dbReference type="ARBA" id="ARBA00023224"/>
    </source>
</evidence>